<proteinExistence type="predicted"/>
<dbReference type="InterPro" id="IPR010730">
    <property type="entry name" value="HET"/>
</dbReference>
<gene>
    <name evidence="2" type="ORF">CBYS24578_00014539</name>
</gene>
<reference evidence="3" key="1">
    <citation type="submission" date="2019-06" db="EMBL/GenBank/DDBJ databases">
        <authorList>
            <person name="Broberg M."/>
        </authorList>
    </citation>
    <scope>NUCLEOTIDE SEQUENCE [LARGE SCALE GENOMIC DNA]</scope>
</reference>
<protein>
    <recommendedName>
        <fullName evidence="1">Heterokaryon incompatibility domain-containing protein</fullName>
    </recommendedName>
</protein>
<dbReference type="OrthoDB" id="2157530at2759"/>
<dbReference type="PANTHER" id="PTHR24148">
    <property type="entry name" value="ANKYRIN REPEAT DOMAIN-CONTAINING PROTEIN 39 HOMOLOG-RELATED"/>
    <property type="match status" value="1"/>
</dbReference>
<dbReference type="PANTHER" id="PTHR24148:SF73">
    <property type="entry name" value="HET DOMAIN PROTEIN (AFU_ORTHOLOGUE AFUA_8G01020)"/>
    <property type="match status" value="1"/>
</dbReference>
<sequence>MAQAIKYVYNPVDSAGREIRLLVIQPGLWSEEITCRLKTVSLNDGPRYETLSYTWGDNSKEHLIQVDGSRFRVNHNLFLALRRLRSLDEARVIWIDAICINQSDNNEKSAQVAMMGRIYSSCSRATTSSPPESTTAKQAFELLRVLGEDVQFDQLACFTSTEEGILTCETFASHFKSLEAITYIPWWSRIRIVQEMVLPPEVVFAFASETCPYEVIYNMHAVFGAHANSCCAKLWFRFTENPTPACELIIAVNLRHGPLIAVRRRRVNGETMTLSDLRQRFCTFEATQMRDLFYGLLGMVNTSGADLPLVPDYGITEAEAISIACYTSIKQNQNLDIIQGSRWAITSLALPSWIPDVLNSVKSRALAPRERRYRNHLQGQFNASSQPCTSVGLVEGTVLKVLSSWRDFITMVGDEVHDAENVNWQDVQARTLRSWMSALNIHSWPTICPQDITVHSSFWRAIISDSVFVANPNPPFFRRAERQDYTKIYGYLSSLLEDRTSTPDSNLLGQEFNYPIYLSMMDSRFVRTRQGRIGIAPARCQVGDEIHI</sequence>
<dbReference type="AlphaFoldDB" id="A0A9N9V0S0"/>
<name>A0A9N9V0S0_9HYPO</name>
<evidence type="ECO:0000259" key="1">
    <source>
        <dbReference type="Pfam" id="PF06985"/>
    </source>
</evidence>
<dbReference type="Proteomes" id="UP000754883">
    <property type="component" value="Unassembled WGS sequence"/>
</dbReference>
<dbReference type="InterPro" id="IPR052895">
    <property type="entry name" value="HetReg/Transcr_Mod"/>
</dbReference>
<feature type="domain" description="Heterokaryon incompatibility" evidence="1">
    <location>
        <begin position="48"/>
        <end position="195"/>
    </location>
</feature>
<dbReference type="Pfam" id="PF06985">
    <property type="entry name" value="HET"/>
    <property type="match status" value="1"/>
</dbReference>
<dbReference type="EMBL" id="CABFNO020001564">
    <property type="protein sequence ID" value="CAH0003359.1"/>
    <property type="molecule type" value="Genomic_DNA"/>
</dbReference>
<reference evidence="2 3" key="2">
    <citation type="submission" date="2021-10" db="EMBL/GenBank/DDBJ databases">
        <authorList>
            <person name="Piombo E."/>
        </authorList>
    </citation>
    <scope>NUCLEOTIDE SEQUENCE [LARGE SCALE GENOMIC DNA]</scope>
</reference>
<evidence type="ECO:0000313" key="3">
    <source>
        <dbReference type="Proteomes" id="UP000754883"/>
    </source>
</evidence>
<comment type="caution">
    <text evidence="2">The sequence shown here is derived from an EMBL/GenBank/DDBJ whole genome shotgun (WGS) entry which is preliminary data.</text>
</comment>
<evidence type="ECO:0000313" key="2">
    <source>
        <dbReference type="EMBL" id="CAH0003359.1"/>
    </source>
</evidence>
<accession>A0A9N9V0S0</accession>
<organism evidence="2 3">
    <name type="scientific">Clonostachys byssicola</name>
    <dbReference type="NCBI Taxonomy" id="160290"/>
    <lineage>
        <taxon>Eukaryota</taxon>
        <taxon>Fungi</taxon>
        <taxon>Dikarya</taxon>
        <taxon>Ascomycota</taxon>
        <taxon>Pezizomycotina</taxon>
        <taxon>Sordariomycetes</taxon>
        <taxon>Hypocreomycetidae</taxon>
        <taxon>Hypocreales</taxon>
        <taxon>Bionectriaceae</taxon>
        <taxon>Clonostachys</taxon>
    </lineage>
</organism>
<keyword evidence="3" id="KW-1185">Reference proteome</keyword>